<proteinExistence type="predicted"/>
<dbReference type="AlphaFoldDB" id="A0AA85BMS4"/>
<dbReference type="WBParaSite" id="SMTH1_68780.1">
    <property type="protein sequence ID" value="SMTH1_68780.1"/>
    <property type="gene ID" value="SMTH1_68780"/>
</dbReference>
<evidence type="ECO:0000313" key="1">
    <source>
        <dbReference type="Proteomes" id="UP000050791"/>
    </source>
</evidence>
<name>A0AA85BMS4_9TREM</name>
<evidence type="ECO:0000313" key="2">
    <source>
        <dbReference type="WBParaSite" id="SMTH1_68780.1"/>
    </source>
</evidence>
<sequence length="299" mass="34744">MLVLSPMNSHLNLNTVVTDGVNSSLDEDNEDEEAEEEVNKYHFRKLNTDNINNDYVYNMNCEPSVSHHTRQRHHQMLTKRPRLSTITSEHESFHNQINTTNNNHTNQHHMNCSQLHQRDLIITSTSMPVGYTTNAVITNSNENNNGDNPYTTFRSMLLQSDYNTNDNSSPEKENRTSILTLKSRLNHYVSDDDDDVDDDVPDNEHVENMSTSESNLILHEAHNIDRFPSLLKHNSHVDYHQVLNDESVSNRNDELHEYKVHLVEIFICNVIKFNASAIINGFYRSNEFHDCKQHKWILC</sequence>
<dbReference type="Proteomes" id="UP000050791">
    <property type="component" value="Unassembled WGS sequence"/>
</dbReference>
<protein>
    <submittedName>
        <fullName evidence="2">Homeobox protein 2-like</fullName>
    </submittedName>
</protein>
<reference evidence="2" key="1">
    <citation type="submission" date="2023-11" db="UniProtKB">
        <authorList>
            <consortium name="WormBaseParasite"/>
        </authorList>
    </citation>
    <scope>IDENTIFICATION</scope>
</reference>
<accession>A0AA85BMS4</accession>
<organism evidence="1 2">
    <name type="scientific">Schistosoma mattheei</name>
    <dbReference type="NCBI Taxonomy" id="31246"/>
    <lineage>
        <taxon>Eukaryota</taxon>
        <taxon>Metazoa</taxon>
        <taxon>Spiralia</taxon>
        <taxon>Lophotrochozoa</taxon>
        <taxon>Platyhelminthes</taxon>
        <taxon>Trematoda</taxon>
        <taxon>Digenea</taxon>
        <taxon>Strigeidida</taxon>
        <taxon>Schistosomatoidea</taxon>
        <taxon>Schistosomatidae</taxon>
        <taxon>Schistosoma</taxon>
    </lineage>
</organism>